<accession>A0ACC2UEW3</accession>
<sequence>MWQKYLLVSLAFSTPRQPSKGENLLNNYDQFCDALLATVSPAPNPDQLRDQISALYQGSMSAQDYAKEFTCLKNAIGMSNNEACYLSCKKLSFELKNFLAHHELPTNFDSLFKEMIKWSAKVKQPPLWAKHQNPVPSSAVVIKENRNPPSKVQGKMPKGLIPKEGGGYQLSTEEKQRQTQLGLCMYCRKAGHSAKDCQALAKVQSPTALLSSSSNKEPSCDGNHWII</sequence>
<dbReference type="Proteomes" id="UP001165960">
    <property type="component" value="Unassembled WGS sequence"/>
</dbReference>
<name>A0ACC2UEW3_9FUNG</name>
<proteinExistence type="predicted"/>
<evidence type="ECO:0000313" key="2">
    <source>
        <dbReference type="Proteomes" id="UP001165960"/>
    </source>
</evidence>
<organism evidence="1 2">
    <name type="scientific">Entomophthora muscae</name>
    <dbReference type="NCBI Taxonomy" id="34485"/>
    <lineage>
        <taxon>Eukaryota</taxon>
        <taxon>Fungi</taxon>
        <taxon>Fungi incertae sedis</taxon>
        <taxon>Zoopagomycota</taxon>
        <taxon>Entomophthoromycotina</taxon>
        <taxon>Entomophthoromycetes</taxon>
        <taxon>Entomophthorales</taxon>
        <taxon>Entomophthoraceae</taxon>
        <taxon>Entomophthora</taxon>
    </lineage>
</organism>
<protein>
    <submittedName>
        <fullName evidence="1">Uncharacterized protein</fullName>
    </submittedName>
</protein>
<comment type="caution">
    <text evidence="1">The sequence shown here is derived from an EMBL/GenBank/DDBJ whole genome shotgun (WGS) entry which is preliminary data.</text>
</comment>
<reference evidence="1" key="1">
    <citation type="submission" date="2022-04" db="EMBL/GenBank/DDBJ databases">
        <title>Genome of the entomopathogenic fungus Entomophthora muscae.</title>
        <authorList>
            <person name="Elya C."/>
            <person name="Lovett B.R."/>
            <person name="Lee E."/>
            <person name="Macias A.M."/>
            <person name="Hajek A.E."/>
            <person name="De Bivort B.L."/>
            <person name="Kasson M.T."/>
            <person name="De Fine Licht H.H."/>
            <person name="Stajich J.E."/>
        </authorList>
    </citation>
    <scope>NUCLEOTIDE SEQUENCE</scope>
    <source>
        <strain evidence="1">Berkeley</strain>
    </source>
</reference>
<evidence type="ECO:0000313" key="1">
    <source>
        <dbReference type="EMBL" id="KAJ9085076.1"/>
    </source>
</evidence>
<gene>
    <name evidence="1" type="ORF">DSO57_1017434</name>
</gene>
<dbReference type="EMBL" id="QTSX02000783">
    <property type="protein sequence ID" value="KAJ9085076.1"/>
    <property type="molecule type" value="Genomic_DNA"/>
</dbReference>
<keyword evidence="2" id="KW-1185">Reference proteome</keyword>